<organism evidence="1">
    <name type="scientific">Arundo donax</name>
    <name type="common">Giant reed</name>
    <name type="synonym">Donax arundinaceus</name>
    <dbReference type="NCBI Taxonomy" id="35708"/>
    <lineage>
        <taxon>Eukaryota</taxon>
        <taxon>Viridiplantae</taxon>
        <taxon>Streptophyta</taxon>
        <taxon>Embryophyta</taxon>
        <taxon>Tracheophyta</taxon>
        <taxon>Spermatophyta</taxon>
        <taxon>Magnoliopsida</taxon>
        <taxon>Liliopsida</taxon>
        <taxon>Poales</taxon>
        <taxon>Poaceae</taxon>
        <taxon>PACMAD clade</taxon>
        <taxon>Arundinoideae</taxon>
        <taxon>Arundineae</taxon>
        <taxon>Arundo</taxon>
    </lineage>
</organism>
<reference evidence="1" key="2">
    <citation type="journal article" date="2015" name="Data Brief">
        <title>Shoot transcriptome of the giant reed, Arundo donax.</title>
        <authorList>
            <person name="Barrero R.A."/>
            <person name="Guerrero F.D."/>
            <person name="Moolhuijzen P."/>
            <person name="Goolsby J.A."/>
            <person name="Tidwell J."/>
            <person name="Bellgard S.E."/>
            <person name="Bellgard M.I."/>
        </authorList>
    </citation>
    <scope>NUCLEOTIDE SEQUENCE</scope>
    <source>
        <tissue evidence="1">Shoot tissue taken approximately 20 cm above the soil surface</tissue>
    </source>
</reference>
<dbReference type="EMBL" id="GBRH01246142">
    <property type="protein sequence ID" value="JAD51753.1"/>
    <property type="molecule type" value="Transcribed_RNA"/>
</dbReference>
<reference evidence="1" key="1">
    <citation type="submission" date="2014-09" db="EMBL/GenBank/DDBJ databases">
        <authorList>
            <person name="Magalhaes I.L.F."/>
            <person name="Oliveira U."/>
            <person name="Santos F.R."/>
            <person name="Vidigal T.H.D.A."/>
            <person name="Brescovit A.D."/>
            <person name="Santos A.J."/>
        </authorList>
    </citation>
    <scope>NUCLEOTIDE SEQUENCE</scope>
    <source>
        <tissue evidence="1">Shoot tissue taken approximately 20 cm above the soil surface</tissue>
    </source>
</reference>
<dbReference type="AlphaFoldDB" id="A0A0A9APF5"/>
<protein>
    <submittedName>
        <fullName evidence="1">Uncharacterized protein</fullName>
    </submittedName>
</protein>
<proteinExistence type="predicted"/>
<sequence>MQACSWDLEFDFVKFWVLVMWFCNWCCIV</sequence>
<name>A0A0A9APF5_ARUDO</name>
<accession>A0A0A9APF5</accession>
<evidence type="ECO:0000313" key="1">
    <source>
        <dbReference type="EMBL" id="JAD51753.1"/>
    </source>
</evidence>